<dbReference type="NCBIfam" id="NF041770">
    <property type="entry name" value="CFI_box_CTERM"/>
    <property type="match status" value="1"/>
</dbReference>
<sequence>AASTITIAMDSDKSITANFSVTTEEKGEKGGCLIATACYGTPMAEEVKTLSAFRDRHLITNPIGKTLIKFYYNHSPKVADFIRDKEHLKYAAIQCPHMN</sequence>
<dbReference type="AlphaFoldDB" id="X1NE40"/>
<evidence type="ECO:0000313" key="1">
    <source>
        <dbReference type="EMBL" id="GAI16939.1"/>
    </source>
</evidence>
<dbReference type="EMBL" id="BARV01006790">
    <property type="protein sequence ID" value="GAI16939.1"/>
    <property type="molecule type" value="Genomic_DNA"/>
</dbReference>
<accession>X1NE40</accession>
<comment type="caution">
    <text evidence="1">The sequence shown here is derived from an EMBL/GenBank/DDBJ whole genome shotgun (WGS) entry which is preliminary data.</text>
</comment>
<dbReference type="InterPro" id="IPR049886">
    <property type="entry name" value="CFI_box_CTERM_dom"/>
</dbReference>
<reference evidence="1" key="1">
    <citation type="journal article" date="2014" name="Front. Microbiol.">
        <title>High frequency of phylogenetically diverse reductive dehalogenase-homologous genes in deep subseafloor sedimentary metagenomes.</title>
        <authorList>
            <person name="Kawai M."/>
            <person name="Futagami T."/>
            <person name="Toyoda A."/>
            <person name="Takaki Y."/>
            <person name="Nishi S."/>
            <person name="Hori S."/>
            <person name="Arai W."/>
            <person name="Tsubouchi T."/>
            <person name="Morono Y."/>
            <person name="Uchiyama I."/>
            <person name="Ito T."/>
            <person name="Fujiyama A."/>
            <person name="Inagaki F."/>
            <person name="Takami H."/>
        </authorList>
    </citation>
    <scope>NUCLEOTIDE SEQUENCE</scope>
    <source>
        <strain evidence="1">Expedition CK06-06</strain>
    </source>
</reference>
<protein>
    <submittedName>
        <fullName evidence="1">Uncharacterized protein</fullName>
    </submittedName>
</protein>
<proteinExistence type="predicted"/>
<name>X1NE40_9ZZZZ</name>
<feature type="non-terminal residue" evidence="1">
    <location>
        <position position="1"/>
    </location>
</feature>
<organism evidence="1">
    <name type="scientific">marine sediment metagenome</name>
    <dbReference type="NCBI Taxonomy" id="412755"/>
    <lineage>
        <taxon>unclassified sequences</taxon>
        <taxon>metagenomes</taxon>
        <taxon>ecological metagenomes</taxon>
    </lineage>
</organism>
<gene>
    <name evidence="1" type="ORF">S06H3_13904</name>
</gene>